<gene>
    <name evidence="3" type="ORF">SAMN02910377_01681</name>
</gene>
<accession>A0A1H7JFH2</accession>
<keyword evidence="1" id="KW-0472">Membrane</keyword>
<feature type="transmembrane region" description="Helical" evidence="1">
    <location>
        <begin position="204"/>
        <end position="224"/>
    </location>
</feature>
<reference evidence="4" key="1">
    <citation type="submission" date="2016-10" db="EMBL/GenBank/DDBJ databases">
        <authorList>
            <person name="Varghese N."/>
        </authorList>
    </citation>
    <scope>NUCLEOTIDE SEQUENCE [LARGE SCALE GENOMIC DNA]</scope>
    <source>
        <strain evidence="4">ACV-9</strain>
    </source>
</reference>
<dbReference type="InterPro" id="IPR003675">
    <property type="entry name" value="Rce1/LyrA-like_dom"/>
</dbReference>
<keyword evidence="1" id="KW-0812">Transmembrane</keyword>
<organism evidence="3 4">
    <name type="scientific">Pseudobutyrivibrio ruminis</name>
    <dbReference type="NCBI Taxonomy" id="46206"/>
    <lineage>
        <taxon>Bacteria</taxon>
        <taxon>Bacillati</taxon>
        <taxon>Bacillota</taxon>
        <taxon>Clostridia</taxon>
        <taxon>Lachnospirales</taxon>
        <taxon>Lachnospiraceae</taxon>
        <taxon>Pseudobutyrivibrio</taxon>
    </lineage>
</organism>
<name>A0A1H7JFH2_9FIRM</name>
<keyword evidence="4" id="KW-1185">Reference proteome</keyword>
<evidence type="ECO:0000256" key="1">
    <source>
        <dbReference type="SAM" id="Phobius"/>
    </source>
</evidence>
<feature type="transmembrane region" description="Helical" evidence="1">
    <location>
        <begin position="45"/>
        <end position="64"/>
    </location>
</feature>
<dbReference type="Pfam" id="PF02517">
    <property type="entry name" value="Rce1-like"/>
    <property type="match status" value="1"/>
</dbReference>
<dbReference type="GO" id="GO:0080120">
    <property type="term" value="P:CAAX-box protein maturation"/>
    <property type="evidence" value="ECO:0007669"/>
    <property type="project" value="UniProtKB-ARBA"/>
</dbReference>
<keyword evidence="1" id="KW-1133">Transmembrane helix</keyword>
<dbReference type="GO" id="GO:0004175">
    <property type="term" value="F:endopeptidase activity"/>
    <property type="evidence" value="ECO:0007669"/>
    <property type="project" value="UniProtKB-ARBA"/>
</dbReference>
<evidence type="ECO:0000313" key="4">
    <source>
        <dbReference type="Proteomes" id="UP000182321"/>
    </source>
</evidence>
<feature type="transmembrane region" description="Helical" evidence="1">
    <location>
        <begin position="12"/>
        <end position="33"/>
    </location>
</feature>
<evidence type="ECO:0000313" key="3">
    <source>
        <dbReference type="EMBL" id="SEK73349.1"/>
    </source>
</evidence>
<dbReference type="PANTHER" id="PTHR43592:SF15">
    <property type="entry name" value="CAAX AMINO TERMINAL PROTEASE FAMILY PROTEIN"/>
    <property type="match status" value="1"/>
</dbReference>
<sequence length="279" mass="30398">MEKKINKIEVAKLMLLFLLEIAIELGLNTIFGIFTNVLGINVPTYAHVIVLDICLLIPVFAYTIKKGDSIVEAFGFKGIKVATFFQTILLTIVVSPMAMFANVLSQFIVPNVIVQEVDQFAAESVGLTLVATVISAPIVEEIVCRGFFTNRLNKILPFTAAAIISALMFGALHLNINQFCYATVLGLIFAYTNRASGSVFTSMIMHIVFNGYNMALLFMMNWAMEQVGMDFAEAAEAGRANTSSTITSAVVLGVLAVGSFFLTRLIIRSIAKREGTIEA</sequence>
<evidence type="ECO:0000259" key="2">
    <source>
        <dbReference type="Pfam" id="PF02517"/>
    </source>
</evidence>
<protein>
    <recommendedName>
        <fullName evidence="2">CAAX prenyl protease 2/Lysostaphin resistance protein A-like domain-containing protein</fullName>
    </recommendedName>
</protein>
<dbReference type="EMBL" id="FNZX01000009">
    <property type="protein sequence ID" value="SEK73349.1"/>
    <property type="molecule type" value="Genomic_DNA"/>
</dbReference>
<feature type="domain" description="CAAX prenyl protease 2/Lysostaphin resistance protein A-like" evidence="2">
    <location>
        <begin position="127"/>
        <end position="211"/>
    </location>
</feature>
<dbReference type="Proteomes" id="UP000182321">
    <property type="component" value="Unassembled WGS sequence"/>
</dbReference>
<feature type="transmembrane region" description="Helical" evidence="1">
    <location>
        <begin position="244"/>
        <end position="267"/>
    </location>
</feature>
<dbReference type="AlphaFoldDB" id="A0A1H7JFH2"/>
<dbReference type="PANTHER" id="PTHR43592">
    <property type="entry name" value="CAAX AMINO TERMINAL PROTEASE"/>
    <property type="match status" value="1"/>
</dbReference>
<feature type="transmembrane region" description="Helical" evidence="1">
    <location>
        <begin position="84"/>
        <end position="108"/>
    </location>
</feature>
<dbReference type="RefSeq" id="WP_074790948.1">
    <property type="nucleotide sequence ID" value="NZ_FNZX01000009.1"/>
</dbReference>
<feature type="transmembrane region" description="Helical" evidence="1">
    <location>
        <begin position="151"/>
        <end position="170"/>
    </location>
</feature>
<proteinExistence type="predicted"/>